<feature type="chain" id="PRO_5026215726" evidence="2">
    <location>
        <begin position="24"/>
        <end position="312"/>
    </location>
</feature>
<evidence type="ECO:0000256" key="2">
    <source>
        <dbReference type="SAM" id="SignalP"/>
    </source>
</evidence>
<feature type="compositionally biased region" description="Basic and acidic residues" evidence="1">
    <location>
        <begin position="201"/>
        <end position="210"/>
    </location>
</feature>
<accession>A0A6I4NE88</accession>
<dbReference type="GO" id="GO:0006508">
    <property type="term" value="P:proteolysis"/>
    <property type="evidence" value="ECO:0007669"/>
    <property type="project" value="UniProtKB-KW"/>
</dbReference>
<feature type="signal peptide" evidence="2">
    <location>
        <begin position="1"/>
        <end position="23"/>
    </location>
</feature>
<keyword evidence="2" id="KW-0732">Signal</keyword>
<evidence type="ECO:0000256" key="1">
    <source>
        <dbReference type="SAM" id="MobiDB-lite"/>
    </source>
</evidence>
<dbReference type="AlphaFoldDB" id="A0A6I4NE88"/>
<comment type="caution">
    <text evidence="3">The sequence shown here is derived from an EMBL/GenBank/DDBJ whole genome shotgun (WGS) entry which is preliminary data.</text>
</comment>
<dbReference type="EMBL" id="WSTB01000001">
    <property type="protein sequence ID" value="MWB92926.1"/>
    <property type="molecule type" value="Genomic_DNA"/>
</dbReference>
<dbReference type="RefSeq" id="WP_160372867.1">
    <property type="nucleotide sequence ID" value="NZ_WSTB01000001.1"/>
</dbReference>
<gene>
    <name evidence="3" type="ORF">GON26_00975</name>
</gene>
<evidence type="ECO:0000313" key="4">
    <source>
        <dbReference type="Proteomes" id="UP000471501"/>
    </source>
</evidence>
<dbReference type="PROSITE" id="PS51257">
    <property type="entry name" value="PROKAR_LIPOPROTEIN"/>
    <property type="match status" value="1"/>
</dbReference>
<keyword evidence="3" id="KW-0378">Hydrolase</keyword>
<reference evidence="3 4" key="1">
    <citation type="submission" date="2019-12" db="EMBL/GenBank/DDBJ databases">
        <authorList>
            <person name="Kim Y.S."/>
        </authorList>
    </citation>
    <scope>NUCLEOTIDE SEQUENCE [LARGE SCALE GENOMIC DNA]</scope>
    <source>
        <strain evidence="3 4">GA093</strain>
    </source>
</reference>
<dbReference type="Proteomes" id="UP000471501">
    <property type="component" value="Unassembled WGS sequence"/>
</dbReference>
<keyword evidence="3" id="KW-0482">Metalloprotease</keyword>
<keyword evidence="4" id="KW-1185">Reference proteome</keyword>
<protein>
    <submittedName>
        <fullName evidence="3">M48 family metalloprotease</fullName>
    </submittedName>
</protein>
<dbReference type="GO" id="GO:0008237">
    <property type="term" value="F:metallopeptidase activity"/>
    <property type="evidence" value="ECO:0007669"/>
    <property type="project" value="UniProtKB-KW"/>
</dbReference>
<name>A0A6I4NE88_9FLAO</name>
<organism evidence="3 4">
    <name type="scientific">Flavobacterium hydrocarbonoxydans</name>
    <dbReference type="NCBI Taxonomy" id="2683249"/>
    <lineage>
        <taxon>Bacteria</taxon>
        <taxon>Pseudomonadati</taxon>
        <taxon>Bacteroidota</taxon>
        <taxon>Flavobacteriia</taxon>
        <taxon>Flavobacteriales</taxon>
        <taxon>Flavobacteriaceae</taxon>
        <taxon>Flavobacterium</taxon>
    </lineage>
</organism>
<sequence length="312" mass="34378">MKIKKKLPWSLLLFFSSCCIISAQELFVRDGYCSYSAETESNGDIYTFSSDEEANKAVERILKYTGLKKNFTIKAANVNNAEASIMGNTRYILYNQDFMLRVKKVTHTDWAAISIMAHEIGHHLQGHTLLNGGSRPNIELEADKYSGFILQKMGATLEQAKAAILSIASEQGSDTHPGKTARVAAITNGWIEARDLTSPPDTDKTPDTDPVHQPADTSSRLPSTPTPAVFYVSRCVFANDPTAYYVTNTNIIITINQFGQVAVVGQKLPPTFPNFAWMYQTAYTTYGVAPNGFIFGSYPNGTLMQVGYVTNP</sequence>
<feature type="region of interest" description="Disordered" evidence="1">
    <location>
        <begin position="194"/>
        <end position="223"/>
    </location>
</feature>
<evidence type="ECO:0000313" key="3">
    <source>
        <dbReference type="EMBL" id="MWB92926.1"/>
    </source>
</evidence>
<keyword evidence="3" id="KW-0645">Protease</keyword>
<proteinExistence type="predicted"/>